<gene>
    <name evidence="1" type="ORF">AVEN_174931_1</name>
</gene>
<dbReference type="PANTHER" id="PTHR46060">
    <property type="entry name" value="MARINER MOS1 TRANSPOSASE-LIKE PROTEIN"/>
    <property type="match status" value="1"/>
</dbReference>
<organism evidence="1 2">
    <name type="scientific">Araneus ventricosus</name>
    <name type="common">Orbweaver spider</name>
    <name type="synonym">Epeira ventricosa</name>
    <dbReference type="NCBI Taxonomy" id="182803"/>
    <lineage>
        <taxon>Eukaryota</taxon>
        <taxon>Metazoa</taxon>
        <taxon>Ecdysozoa</taxon>
        <taxon>Arthropoda</taxon>
        <taxon>Chelicerata</taxon>
        <taxon>Arachnida</taxon>
        <taxon>Araneae</taxon>
        <taxon>Araneomorphae</taxon>
        <taxon>Entelegynae</taxon>
        <taxon>Araneoidea</taxon>
        <taxon>Araneidae</taxon>
        <taxon>Araneus</taxon>
    </lineage>
</organism>
<accession>A0A4Y2X4L5</accession>
<reference evidence="1 2" key="1">
    <citation type="journal article" date="2019" name="Sci. Rep.">
        <title>Orb-weaving spider Araneus ventricosus genome elucidates the spidroin gene catalogue.</title>
        <authorList>
            <person name="Kono N."/>
            <person name="Nakamura H."/>
            <person name="Ohtoshi R."/>
            <person name="Moran D.A.P."/>
            <person name="Shinohara A."/>
            <person name="Yoshida Y."/>
            <person name="Fujiwara M."/>
            <person name="Mori M."/>
            <person name="Tomita M."/>
            <person name="Arakawa K."/>
        </authorList>
    </citation>
    <scope>NUCLEOTIDE SEQUENCE [LARGE SCALE GENOMIC DNA]</scope>
</reference>
<protein>
    <recommendedName>
        <fullName evidence="3">Mos1 transposase HTH domain-containing protein</fullName>
    </recommendedName>
</protein>
<dbReference type="InterPro" id="IPR052709">
    <property type="entry name" value="Transposase-MT_Hybrid"/>
</dbReference>
<evidence type="ECO:0008006" key="3">
    <source>
        <dbReference type="Google" id="ProtNLM"/>
    </source>
</evidence>
<dbReference type="Proteomes" id="UP000499080">
    <property type="component" value="Unassembled WGS sequence"/>
</dbReference>
<evidence type="ECO:0000313" key="1">
    <source>
        <dbReference type="EMBL" id="GBO44481.1"/>
    </source>
</evidence>
<sequence length="78" mass="8659">MSRPAIVKWCQRFEDGGTDLTDGRPTTVTSDMVQRVEDIIPSNRRVSVAHIAQELGISVGSAHSIACQQLDYRKLCSR</sequence>
<proteinExistence type="predicted"/>
<name>A0A4Y2X4L5_ARAVE</name>
<dbReference type="EMBL" id="BGPR01071232">
    <property type="protein sequence ID" value="GBO44481.1"/>
    <property type="molecule type" value="Genomic_DNA"/>
</dbReference>
<dbReference type="PANTHER" id="PTHR46060:SF1">
    <property type="entry name" value="MARINER MOS1 TRANSPOSASE-LIKE PROTEIN"/>
    <property type="match status" value="1"/>
</dbReference>
<keyword evidence="2" id="KW-1185">Reference proteome</keyword>
<dbReference type="AlphaFoldDB" id="A0A4Y2X4L5"/>
<comment type="caution">
    <text evidence="1">The sequence shown here is derived from an EMBL/GenBank/DDBJ whole genome shotgun (WGS) entry which is preliminary data.</text>
</comment>
<evidence type="ECO:0000313" key="2">
    <source>
        <dbReference type="Proteomes" id="UP000499080"/>
    </source>
</evidence>
<dbReference type="OrthoDB" id="6418447at2759"/>